<dbReference type="EMBL" id="LR796811">
    <property type="protein sequence ID" value="CAB4167681.1"/>
    <property type="molecule type" value="Genomic_DNA"/>
</dbReference>
<dbReference type="EMBL" id="LR797145">
    <property type="protein sequence ID" value="CAB4189531.1"/>
    <property type="molecule type" value="Genomic_DNA"/>
</dbReference>
<evidence type="ECO:0008006" key="11">
    <source>
        <dbReference type="Google" id="ProtNLM"/>
    </source>
</evidence>
<dbReference type="Gene3D" id="3.30.420.240">
    <property type="match status" value="1"/>
</dbReference>
<evidence type="ECO:0000313" key="9">
    <source>
        <dbReference type="EMBL" id="CAB4219928.1"/>
    </source>
</evidence>
<reference evidence="9" key="1">
    <citation type="submission" date="2020-05" db="EMBL/GenBank/DDBJ databases">
        <authorList>
            <person name="Chiriac C."/>
            <person name="Salcher M."/>
            <person name="Ghai R."/>
            <person name="Kavagutti S V."/>
        </authorList>
    </citation>
    <scope>NUCLEOTIDE SEQUENCE</scope>
</reference>
<dbReference type="EMBL" id="LR797456">
    <property type="protein sequence ID" value="CAB4217686.1"/>
    <property type="molecule type" value="Genomic_DNA"/>
</dbReference>
<evidence type="ECO:0000313" key="1">
    <source>
        <dbReference type="EMBL" id="CAB4148347.1"/>
    </source>
</evidence>
<dbReference type="EMBL" id="LR796910">
    <property type="protein sequence ID" value="CAB4174324.1"/>
    <property type="molecule type" value="Genomic_DNA"/>
</dbReference>
<evidence type="ECO:0000313" key="5">
    <source>
        <dbReference type="EMBL" id="CAB4186200.1"/>
    </source>
</evidence>
<dbReference type="Gene3D" id="3.40.50.300">
    <property type="entry name" value="P-loop containing nucleotide triphosphate hydrolases"/>
    <property type="match status" value="1"/>
</dbReference>
<gene>
    <name evidence="4" type="ORF">UFOVP1036_40</name>
    <name evidence="5" type="ORF">UFOVP1132_27</name>
    <name evidence="6" type="ORF">UFOVP1190_2</name>
    <name evidence="7" type="ORF">UFOVP1248_24</name>
    <name evidence="8" type="ORF">UFOVP1493_63</name>
    <name evidence="10" type="ORF">UFOVP1584_33</name>
    <name evidence="9" type="ORF">UFOVP1635_32</name>
    <name evidence="1" type="ORF">UFOVP521_75</name>
    <name evidence="2" type="ORF">UFOVP856_47</name>
    <name evidence="3" type="ORF">UFOVP967_41</name>
</gene>
<proteinExistence type="predicted"/>
<protein>
    <recommendedName>
        <fullName evidence="11">Terminase large subunit gp17-like C-terminal domain-containing protein</fullName>
    </recommendedName>
</protein>
<accession>A0A6J5SWQ2</accession>
<evidence type="ECO:0000313" key="3">
    <source>
        <dbReference type="EMBL" id="CAB4174324.1"/>
    </source>
</evidence>
<dbReference type="EMBL" id="LR797088">
    <property type="protein sequence ID" value="CAB4186200.1"/>
    <property type="molecule type" value="Genomic_DNA"/>
</dbReference>
<name>A0A6J5SWQ2_9CAUD</name>
<evidence type="ECO:0000313" key="4">
    <source>
        <dbReference type="EMBL" id="CAB4180505.1"/>
    </source>
</evidence>
<evidence type="ECO:0000313" key="10">
    <source>
        <dbReference type="EMBL" id="CAB5231199.1"/>
    </source>
</evidence>
<evidence type="ECO:0000313" key="7">
    <source>
        <dbReference type="EMBL" id="CAB4192385.1"/>
    </source>
</evidence>
<dbReference type="InterPro" id="IPR027417">
    <property type="entry name" value="P-loop_NTPase"/>
</dbReference>
<organism evidence="9">
    <name type="scientific">uncultured Caudovirales phage</name>
    <dbReference type="NCBI Taxonomy" id="2100421"/>
    <lineage>
        <taxon>Viruses</taxon>
        <taxon>Duplodnaviria</taxon>
        <taxon>Heunggongvirae</taxon>
        <taxon>Uroviricota</taxon>
        <taxon>Caudoviricetes</taxon>
        <taxon>Peduoviridae</taxon>
        <taxon>Maltschvirus</taxon>
        <taxon>Maltschvirus maltsch</taxon>
    </lineage>
</organism>
<dbReference type="EMBL" id="LR797192">
    <property type="protein sequence ID" value="CAB4192385.1"/>
    <property type="molecule type" value="Genomic_DNA"/>
</dbReference>
<evidence type="ECO:0000313" key="6">
    <source>
        <dbReference type="EMBL" id="CAB4189531.1"/>
    </source>
</evidence>
<evidence type="ECO:0000313" key="8">
    <source>
        <dbReference type="EMBL" id="CAB4217686.1"/>
    </source>
</evidence>
<evidence type="ECO:0000313" key="2">
    <source>
        <dbReference type="EMBL" id="CAB4167681.1"/>
    </source>
</evidence>
<dbReference type="EMBL" id="LR796991">
    <property type="protein sequence ID" value="CAB4180505.1"/>
    <property type="molecule type" value="Genomic_DNA"/>
</dbReference>
<dbReference type="EMBL" id="LR798432">
    <property type="protein sequence ID" value="CAB5231199.1"/>
    <property type="molecule type" value="Genomic_DNA"/>
</dbReference>
<dbReference type="EMBL" id="LR797496">
    <property type="protein sequence ID" value="CAB4219928.1"/>
    <property type="molecule type" value="Genomic_DNA"/>
</dbReference>
<sequence length="472" mass="53324">MLDFQDDQGKKHKYLPPRDKWELQYYLWNFFGIKVSAQKVCPDHQAPLDAIADAYFATNSVIVWKASRGFGGKTTMASGLALLELMSGMDVAILGGSSLQSLRVHEATREGWEHETHIGGQVIKGPFKWALAKDPNRIETRTIWGNSLRALAASTKSARGPHPQRLRMDEVDEMDIEILDAALGQTMSLGGHKSQTLLSSTHQYPQGTMTEILRRAEDKGWPVYTWCYKENSAPHGWLNPDDVERKRGEIQPAMWEVEYDMSAPKLDGVIFDPETINRFVDMRKTKDDKQGVYYEFEAPRSYGKYVTSADWAKEHDQTIIITLRVDEKPYKVVAYERLQKLPWPMLVGRFEGRLNRFKGRGIHDSTGVGSVVEDIIVKPKGVDRVDGHSLHSRSEKTVLYSNYILGVQKGEIITPNITSLVLEHKYLTPEQIFGQKHTPDTVSAMALAYFVASGKFDGGGSRTGALMRSRRF</sequence>
<dbReference type="EMBL" id="LR796496">
    <property type="protein sequence ID" value="CAB4148347.1"/>
    <property type="molecule type" value="Genomic_DNA"/>
</dbReference>